<dbReference type="AlphaFoldDB" id="A0A0X2NNC3"/>
<dbReference type="PANTHER" id="PTHR35005">
    <property type="entry name" value="3-DEHYDRO-SCYLLO-INOSOSE HYDROLASE"/>
    <property type="match status" value="1"/>
</dbReference>
<evidence type="ECO:0000313" key="11">
    <source>
        <dbReference type="Proteomes" id="UP000319986"/>
    </source>
</evidence>
<reference evidence="9" key="1">
    <citation type="submission" date="2015-11" db="EMBL/GenBank/DDBJ databases">
        <authorList>
            <person name="Dugat-Bony E."/>
        </authorList>
    </citation>
    <scope>NUCLEOTIDE SEQUENCE [LARGE SCALE GENOMIC DNA]</scope>
    <source>
        <strain evidence="9">Mu292</strain>
    </source>
</reference>
<reference evidence="8 10" key="3">
    <citation type="journal article" date="2018" name="Nat. Biotechnol.">
        <title>A standardized bacterial taxonomy based on genome phylogeny substantially revises the tree of life.</title>
        <authorList>
            <person name="Parks D.H."/>
            <person name="Chuvochina M."/>
            <person name="Waite D.W."/>
            <person name="Rinke C."/>
            <person name="Skarshewski A."/>
            <person name="Chaumeil P.A."/>
            <person name="Hugenholtz P."/>
        </authorList>
    </citation>
    <scope>NUCLEOTIDE SEQUENCE [LARGE SCALE GENOMIC DNA]</scope>
    <source>
        <strain evidence="8">UBA9851</strain>
    </source>
</reference>
<evidence type="ECO:0000313" key="9">
    <source>
        <dbReference type="Proteomes" id="UP000182498"/>
    </source>
</evidence>
<reference evidence="7 11" key="4">
    <citation type="submission" date="2019-06" db="EMBL/GenBank/DDBJ databases">
        <title>Whole genome shotgun sequence of Corynebacterium variabile NBRC 15286.</title>
        <authorList>
            <person name="Hosoyama A."/>
            <person name="Uohara A."/>
            <person name="Ohji S."/>
            <person name="Ichikawa N."/>
        </authorList>
    </citation>
    <scope>NUCLEOTIDE SEQUENCE [LARGE SCALE GENOMIC DNA]</scope>
    <source>
        <strain evidence="7 11">NBRC 15286</strain>
    </source>
</reference>
<evidence type="ECO:0000256" key="3">
    <source>
        <dbReference type="ARBA" id="ARBA00022801"/>
    </source>
</evidence>
<dbReference type="EMBL" id="DMDD01000105">
    <property type="protein sequence ID" value="HAF72286.1"/>
    <property type="molecule type" value="Genomic_DNA"/>
</dbReference>
<dbReference type="Proteomes" id="UP000319986">
    <property type="component" value="Unassembled WGS sequence"/>
</dbReference>
<protein>
    <submittedName>
        <fullName evidence="8">Creatininase family protein</fullName>
    </submittedName>
    <submittedName>
        <fullName evidence="7">Creatinine amidohydrolase</fullName>
    </submittedName>
    <submittedName>
        <fullName evidence="6">Uncharacterized protein, putative amidase</fullName>
        <ecNumber evidence="6">3.5.2.10</ecNumber>
    </submittedName>
</protein>
<dbReference type="EMBL" id="BJNT01000004">
    <property type="protein sequence ID" value="GEC85164.1"/>
    <property type="molecule type" value="Genomic_DNA"/>
</dbReference>
<keyword evidence="2" id="KW-0479">Metal-binding</keyword>
<dbReference type="Proteomes" id="UP000260925">
    <property type="component" value="Unassembled WGS sequence"/>
</dbReference>
<dbReference type="GO" id="GO:0046872">
    <property type="term" value="F:metal ion binding"/>
    <property type="evidence" value="ECO:0007669"/>
    <property type="project" value="UniProtKB-KW"/>
</dbReference>
<evidence type="ECO:0000313" key="6">
    <source>
        <dbReference type="EMBL" id="CUU66992.1"/>
    </source>
</evidence>
<dbReference type="Gene3D" id="3.40.50.10310">
    <property type="entry name" value="Creatininase"/>
    <property type="match status" value="1"/>
</dbReference>
<evidence type="ECO:0000256" key="4">
    <source>
        <dbReference type="ARBA" id="ARBA00022833"/>
    </source>
</evidence>
<gene>
    <name evidence="7" type="ORF">CVA01_04780</name>
    <name evidence="6" type="ORF">CVAR292_02345</name>
    <name evidence="8" type="ORF">DCL06_04590</name>
</gene>
<dbReference type="GeneID" id="82886637"/>
<dbReference type="SUPFAM" id="SSF102215">
    <property type="entry name" value="Creatininase"/>
    <property type="match status" value="1"/>
</dbReference>
<evidence type="ECO:0000313" key="8">
    <source>
        <dbReference type="EMBL" id="HAF72286.1"/>
    </source>
</evidence>
<evidence type="ECO:0000313" key="7">
    <source>
        <dbReference type="EMBL" id="GEC85164.1"/>
    </source>
</evidence>
<dbReference type="EMBL" id="FAUH01000017">
    <property type="protein sequence ID" value="CUU66992.1"/>
    <property type="molecule type" value="Genomic_DNA"/>
</dbReference>
<proteinExistence type="inferred from homology"/>
<accession>A0A0X2NNC3</accession>
<dbReference type="InterPro" id="IPR003785">
    <property type="entry name" value="Creatininase/forma_Hydrolase"/>
</dbReference>
<dbReference type="OrthoDB" id="9801445at2"/>
<keyword evidence="4" id="KW-0862">Zinc</keyword>
<comment type="similarity">
    <text evidence="5">Belongs to the creatininase superfamily.</text>
</comment>
<keyword evidence="3 6" id="KW-0378">Hydrolase</keyword>
<dbReference type="GO" id="GO:0009231">
    <property type="term" value="P:riboflavin biosynthetic process"/>
    <property type="evidence" value="ECO:0007669"/>
    <property type="project" value="TreeGrafter"/>
</dbReference>
<dbReference type="GO" id="GO:0016811">
    <property type="term" value="F:hydrolase activity, acting on carbon-nitrogen (but not peptide) bonds, in linear amides"/>
    <property type="evidence" value="ECO:0007669"/>
    <property type="project" value="TreeGrafter"/>
</dbReference>
<keyword evidence="9" id="KW-1185">Reference proteome</keyword>
<evidence type="ECO:0000256" key="1">
    <source>
        <dbReference type="ARBA" id="ARBA00001947"/>
    </source>
</evidence>
<dbReference type="EC" id="3.5.2.10" evidence="6"/>
<comment type="cofactor">
    <cofactor evidence="1">
        <name>Zn(2+)</name>
        <dbReference type="ChEBI" id="CHEBI:29105"/>
    </cofactor>
</comment>
<dbReference type="RefSeq" id="WP_041630208.1">
    <property type="nucleotide sequence ID" value="NZ_BJNT01000004.1"/>
</dbReference>
<dbReference type="InterPro" id="IPR024087">
    <property type="entry name" value="Creatininase-like_sf"/>
</dbReference>
<dbReference type="Pfam" id="PF02633">
    <property type="entry name" value="Creatininase"/>
    <property type="match status" value="1"/>
</dbReference>
<reference evidence="6" key="2">
    <citation type="submission" date="2015-11" db="EMBL/GenBank/DDBJ databases">
        <authorList>
            <person name="Zhang Y."/>
            <person name="Guo Z."/>
        </authorList>
    </citation>
    <scope>NUCLEOTIDE SEQUENCE [LARGE SCALE GENOMIC DNA]</scope>
    <source>
        <strain evidence="6">Mu292</strain>
    </source>
</reference>
<evidence type="ECO:0000313" key="10">
    <source>
        <dbReference type="Proteomes" id="UP000260925"/>
    </source>
</evidence>
<sequence>MSTASRRWADLTTAEVGRVITAGSLAVVPVGAVEPHGPHLPMSTDLVMAEAVASAVVSRAVDAGHDLWLLPALSVTKSDEHAALPGTLWLKASTLFATLVDLGRSLAAAGVRRVLFVNGHGGNSALLEVALRELRRRFDLRTFLVSSPPTPGETECGMGIHAGWSETSMMLHVAPELVDMDAAAELGPKVASSVAACDHVGFGKTVKFGWLSTDFDASGVVGDPTGASASAGERLFEDYVTSVLDALPEVLTFNPGNLS</sequence>
<dbReference type="GO" id="GO:0047789">
    <property type="term" value="F:creatininase activity"/>
    <property type="evidence" value="ECO:0007669"/>
    <property type="project" value="UniProtKB-EC"/>
</dbReference>
<evidence type="ECO:0000256" key="2">
    <source>
        <dbReference type="ARBA" id="ARBA00022723"/>
    </source>
</evidence>
<name>A0A0X2NNC3_9CORY</name>
<evidence type="ECO:0000256" key="5">
    <source>
        <dbReference type="ARBA" id="ARBA00024029"/>
    </source>
</evidence>
<organism evidence="6 9">
    <name type="scientific">Corynebacterium variabile</name>
    <dbReference type="NCBI Taxonomy" id="1727"/>
    <lineage>
        <taxon>Bacteria</taxon>
        <taxon>Bacillati</taxon>
        <taxon>Actinomycetota</taxon>
        <taxon>Actinomycetes</taxon>
        <taxon>Mycobacteriales</taxon>
        <taxon>Corynebacteriaceae</taxon>
        <taxon>Corynebacterium</taxon>
    </lineage>
</organism>
<dbReference type="PANTHER" id="PTHR35005:SF1">
    <property type="entry name" value="2-AMINO-5-FORMYLAMINO-6-RIBOSYLAMINOPYRIMIDIN-4(3H)-ONE 5'-MONOPHOSPHATE DEFORMYLASE"/>
    <property type="match status" value="1"/>
</dbReference>
<dbReference type="Proteomes" id="UP000182498">
    <property type="component" value="Unassembled WGS sequence"/>
</dbReference>